<evidence type="ECO:0000313" key="3">
    <source>
        <dbReference type="Proteomes" id="UP000018419"/>
    </source>
</evidence>
<keyword evidence="1" id="KW-1133">Transmembrane helix</keyword>
<feature type="transmembrane region" description="Helical" evidence="1">
    <location>
        <begin position="12"/>
        <end position="35"/>
    </location>
</feature>
<keyword evidence="1" id="KW-0472">Membrane</keyword>
<evidence type="ECO:0000256" key="1">
    <source>
        <dbReference type="SAM" id="Phobius"/>
    </source>
</evidence>
<proteinExistence type="predicted"/>
<name>A0ABP2GLV6_ACIRA</name>
<dbReference type="EMBL" id="ACVR01000046">
    <property type="protein sequence ID" value="EET82175.1"/>
    <property type="molecule type" value="Genomic_DNA"/>
</dbReference>
<evidence type="ECO:0000313" key="2">
    <source>
        <dbReference type="EMBL" id="EET82175.1"/>
    </source>
</evidence>
<reference evidence="2 3" key="1">
    <citation type="submission" date="2009-07" db="EMBL/GenBank/DDBJ databases">
        <authorList>
            <person name="Madupu R."/>
            <person name="Durkin A.S."/>
            <person name="Torralba M."/>
            <person name="Methe B."/>
            <person name="Sutton G.G."/>
            <person name="Strausberg R.L."/>
            <person name="Nelson K.E."/>
        </authorList>
    </citation>
    <scope>NUCLEOTIDE SEQUENCE [LARGE SCALE GENOMIC DNA]</scope>
    <source>
        <strain evidence="2 3">SK82</strain>
    </source>
</reference>
<gene>
    <name evidence="2" type="ORF">ACIRA0001_2902</name>
</gene>
<accession>A0ABP2GLV6</accession>
<sequence>MLSSANIEHEITLALIGLVSIIVLVITAILALAQIKRKSKSDIRI</sequence>
<keyword evidence="3" id="KW-1185">Reference proteome</keyword>
<organism evidence="2 3">
    <name type="scientific">Acinetobacter radioresistens SK82</name>
    <dbReference type="NCBI Taxonomy" id="596318"/>
    <lineage>
        <taxon>Bacteria</taxon>
        <taxon>Pseudomonadati</taxon>
        <taxon>Pseudomonadota</taxon>
        <taxon>Gammaproteobacteria</taxon>
        <taxon>Moraxellales</taxon>
        <taxon>Moraxellaceae</taxon>
        <taxon>Acinetobacter</taxon>
    </lineage>
</organism>
<keyword evidence="1" id="KW-0812">Transmembrane</keyword>
<dbReference type="Proteomes" id="UP000018419">
    <property type="component" value="Unassembled WGS sequence"/>
</dbReference>
<protein>
    <submittedName>
        <fullName evidence="2">Uncharacterized protein</fullName>
    </submittedName>
</protein>
<comment type="caution">
    <text evidence="2">The sequence shown here is derived from an EMBL/GenBank/DDBJ whole genome shotgun (WGS) entry which is preliminary data.</text>
</comment>